<feature type="compositionally biased region" description="Basic and acidic residues" evidence="1">
    <location>
        <begin position="199"/>
        <end position="217"/>
    </location>
</feature>
<keyword evidence="3" id="KW-1185">Reference proteome</keyword>
<dbReference type="EMBL" id="CACTIH010007260">
    <property type="protein sequence ID" value="CAA3006397.1"/>
    <property type="molecule type" value="Genomic_DNA"/>
</dbReference>
<dbReference type="Gramene" id="OE9A026957T1">
    <property type="protein sequence ID" value="OE9A026957C1"/>
    <property type="gene ID" value="OE9A026957"/>
</dbReference>
<sequence>MARPDRSRPSWVRARCDNCCAAGNAHGQHARETCEIERELRSRARLINAERARCTPQRRRRPPVDRAPVSNLRRVSSSCPAGCARTRVSGPLSVALSLAVGSGPTGRSIARAGGTRVPEVREIPARAPLPPQDAQQRPAGSGRSSQTLAGRTFTFAIERASERPKVHMRPADAPSTGRRVRLHFRRELPFRRLRRQRRRPDNFTENDRTDLERSGGP</sequence>
<comment type="caution">
    <text evidence="2">The sequence shown here is derived from an EMBL/GenBank/DDBJ whole genome shotgun (WGS) entry which is preliminary data.</text>
</comment>
<dbReference type="Proteomes" id="UP000594638">
    <property type="component" value="Unassembled WGS sequence"/>
</dbReference>
<gene>
    <name evidence="2" type="ORF">OLEA9_A026957</name>
</gene>
<accession>A0A8S0TM09</accession>
<evidence type="ECO:0000313" key="3">
    <source>
        <dbReference type="Proteomes" id="UP000594638"/>
    </source>
</evidence>
<protein>
    <submittedName>
        <fullName evidence="2">Uncharacterized protein</fullName>
    </submittedName>
</protein>
<proteinExistence type="predicted"/>
<reference evidence="2 3" key="1">
    <citation type="submission" date="2019-12" db="EMBL/GenBank/DDBJ databases">
        <authorList>
            <person name="Alioto T."/>
            <person name="Alioto T."/>
            <person name="Gomez Garrido J."/>
        </authorList>
    </citation>
    <scope>NUCLEOTIDE SEQUENCE [LARGE SCALE GENOMIC DNA]</scope>
</reference>
<evidence type="ECO:0000313" key="2">
    <source>
        <dbReference type="EMBL" id="CAA3006397.1"/>
    </source>
</evidence>
<evidence type="ECO:0000256" key="1">
    <source>
        <dbReference type="SAM" id="MobiDB-lite"/>
    </source>
</evidence>
<name>A0A8S0TM09_OLEEU</name>
<feature type="region of interest" description="Disordered" evidence="1">
    <location>
        <begin position="101"/>
        <end position="217"/>
    </location>
</feature>
<organism evidence="2 3">
    <name type="scientific">Olea europaea subsp. europaea</name>
    <dbReference type="NCBI Taxonomy" id="158383"/>
    <lineage>
        <taxon>Eukaryota</taxon>
        <taxon>Viridiplantae</taxon>
        <taxon>Streptophyta</taxon>
        <taxon>Embryophyta</taxon>
        <taxon>Tracheophyta</taxon>
        <taxon>Spermatophyta</taxon>
        <taxon>Magnoliopsida</taxon>
        <taxon>eudicotyledons</taxon>
        <taxon>Gunneridae</taxon>
        <taxon>Pentapetalae</taxon>
        <taxon>asterids</taxon>
        <taxon>lamiids</taxon>
        <taxon>Lamiales</taxon>
        <taxon>Oleaceae</taxon>
        <taxon>Oleeae</taxon>
        <taxon>Olea</taxon>
    </lineage>
</organism>
<dbReference type="AlphaFoldDB" id="A0A8S0TM09"/>